<sequence>MVSSASSWALYNVYHPHIHLWSHSWDGVGADRKSQYACHNVRLKQPTDVALAGGPLFVNNDLFFFVLASFCTFVTISTCFGLYSALCRSLTLTRMYRALLWLQSAQSIGVGIYLLIWLYRETRLQWDALCDLVSGADKVKCETWMGIFVASYTGAIVVLWLCQIYILKLVHKFIAVLREDKSLAQPMAGLEEAASIDEAGHHAPTVQLSLASSEDKDSIDVSAGQRPPSAYECLAAERRRLAAQRKRFAKKSAEYLARKARGLSHGPSPEQEYLRVHGLEIEEVDREIRRH</sequence>
<dbReference type="OrthoDB" id="10328635at2759"/>
<dbReference type="VEuPathDB" id="FungiDB:SCHCODRAFT_02671323"/>
<keyword evidence="1" id="KW-1133">Transmembrane helix</keyword>
<feature type="transmembrane region" description="Helical" evidence="1">
    <location>
        <begin position="62"/>
        <end position="86"/>
    </location>
</feature>
<keyword evidence="3" id="KW-1185">Reference proteome</keyword>
<reference evidence="2 3" key="1">
    <citation type="journal article" date="2010" name="Nat. Biotechnol.">
        <title>Genome sequence of the model mushroom Schizophyllum commune.</title>
        <authorList>
            <person name="Ohm R.A."/>
            <person name="de Jong J.F."/>
            <person name="Lugones L.G."/>
            <person name="Aerts A."/>
            <person name="Kothe E."/>
            <person name="Stajich J.E."/>
            <person name="de Vries R.P."/>
            <person name="Record E."/>
            <person name="Levasseur A."/>
            <person name="Baker S.E."/>
            <person name="Bartholomew K.A."/>
            <person name="Coutinho P.M."/>
            <person name="Erdmann S."/>
            <person name="Fowler T.J."/>
            <person name="Gathman A.C."/>
            <person name="Lombard V."/>
            <person name="Henrissat B."/>
            <person name="Knabe N."/>
            <person name="Kuees U."/>
            <person name="Lilly W.W."/>
            <person name="Lindquist E."/>
            <person name="Lucas S."/>
            <person name="Magnuson J.K."/>
            <person name="Piumi F."/>
            <person name="Raudaskoski M."/>
            <person name="Salamov A."/>
            <person name="Schmutz J."/>
            <person name="Schwarze F.W.M.R."/>
            <person name="vanKuyk P.A."/>
            <person name="Horton J.S."/>
            <person name="Grigoriev I.V."/>
            <person name="Woesten H.A.B."/>
        </authorList>
    </citation>
    <scope>NUCLEOTIDE SEQUENCE [LARGE SCALE GENOMIC DNA]</scope>
    <source>
        <strain evidence="3">H4-8 / FGSC 9210</strain>
    </source>
</reference>
<evidence type="ECO:0000313" key="3">
    <source>
        <dbReference type="Proteomes" id="UP000007431"/>
    </source>
</evidence>
<proteinExistence type="predicted"/>
<feature type="non-terminal residue" evidence="2">
    <location>
        <position position="291"/>
    </location>
</feature>
<dbReference type="AlphaFoldDB" id="D8QDC5"/>
<feature type="transmembrane region" description="Helical" evidence="1">
    <location>
        <begin position="98"/>
        <end position="119"/>
    </location>
</feature>
<organism evidence="3">
    <name type="scientific">Schizophyllum commune (strain H4-8 / FGSC 9210)</name>
    <name type="common">Split gill fungus</name>
    <dbReference type="NCBI Taxonomy" id="578458"/>
    <lineage>
        <taxon>Eukaryota</taxon>
        <taxon>Fungi</taxon>
        <taxon>Dikarya</taxon>
        <taxon>Basidiomycota</taxon>
        <taxon>Agaricomycotina</taxon>
        <taxon>Agaricomycetes</taxon>
        <taxon>Agaricomycetidae</taxon>
        <taxon>Agaricales</taxon>
        <taxon>Schizophyllaceae</taxon>
        <taxon>Schizophyllum</taxon>
    </lineage>
</organism>
<dbReference type="Proteomes" id="UP000007431">
    <property type="component" value="Unassembled WGS sequence"/>
</dbReference>
<dbReference type="HOGENOM" id="CLU_956971_0_0_1"/>
<dbReference type="RefSeq" id="XP_003028556.1">
    <property type="nucleotide sequence ID" value="XM_003028510.1"/>
</dbReference>
<dbReference type="EMBL" id="GL377310">
    <property type="protein sequence ID" value="EFI93653.1"/>
    <property type="molecule type" value="Genomic_DNA"/>
</dbReference>
<name>D8QDC5_SCHCM</name>
<accession>D8QDC5</accession>
<evidence type="ECO:0000256" key="1">
    <source>
        <dbReference type="SAM" id="Phobius"/>
    </source>
</evidence>
<feature type="transmembrane region" description="Helical" evidence="1">
    <location>
        <begin position="144"/>
        <end position="167"/>
    </location>
</feature>
<dbReference type="InParanoid" id="D8QDC5"/>
<evidence type="ECO:0000313" key="2">
    <source>
        <dbReference type="EMBL" id="EFI93653.1"/>
    </source>
</evidence>
<dbReference type="GeneID" id="9590205"/>
<dbReference type="KEGG" id="scm:SCHCO_02671323"/>
<protein>
    <submittedName>
        <fullName evidence="2">Uncharacterized protein</fullName>
    </submittedName>
</protein>
<keyword evidence="1" id="KW-0812">Transmembrane</keyword>
<keyword evidence="1" id="KW-0472">Membrane</keyword>
<gene>
    <name evidence="2" type="ORF">SCHCODRAFT_111868</name>
</gene>